<evidence type="ECO:0000313" key="5">
    <source>
        <dbReference type="Proteomes" id="UP000799437"/>
    </source>
</evidence>
<dbReference type="InterPro" id="IPR027193">
    <property type="entry name" value="Noc4"/>
</dbReference>
<feature type="compositionally biased region" description="Polar residues" evidence="2">
    <location>
        <begin position="34"/>
        <end position="43"/>
    </location>
</feature>
<sequence>MPYIDPAPTAGKKRRRHHDKFEDEDSHRSRRSKPTSARSIQHSNEAQIEHLESQISESRQYYNNIATLLSLAKDTSALDRSREAATIALCRVFCRLFVEKTLLKSNGTSENECVIIEWLEARLREYTNILFEQISAQDAVRRLTGLTLLMQLVKQESVQASGSSEAWRKGIFSPMLLAILHVEDEGFVKTEFVQKYVQLYDDIRYHTLTVIISHFSDTATTSTTTSNAILILSDMGLSLDSEPATDRYYGEVPMKRSKGLMTLNGHRKHAQDAWLSVFRSNLSQQQRKRILSIMARRIVPLLLMPEVLMDFLTDCYNEGGSLSLLALSGLYHLMTEKNLDYPSFYEKLYSLLDSELLHSKHRSKFFRLLEEFLASTHLPAVMVASFIKRLARLSLFAPPAGIVVVIPWIYNMLKRHPACTFMIHRVVRDPQTKVVLEAEGMDDPFDMEESNPMETGAIESSLWEIETLQSVYHPNVATLANVISEQFTKRSYNLEDFLDHTYSGMIDAELKKNLKRAPEVEYHIPKRIFTAEDSELSPLGELMTKVLQS</sequence>
<comment type="similarity">
    <text evidence="1">Belongs to the CBF/MAK21 family.</text>
</comment>
<dbReference type="EMBL" id="ML996581">
    <property type="protein sequence ID" value="KAF2754083.1"/>
    <property type="molecule type" value="Genomic_DNA"/>
</dbReference>
<name>A0A6A6VV28_9PEZI</name>
<protein>
    <submittedName>
        <fullName evidence="4">CBF-domain-containing protein</fullName>
    </submittedName>
</protein>
<dbReference type="GO" id="GO:0042254">
    <property type="term" value="P:ribosome biogenesis"/>
    <property type="evidence" value="ECO:0007669"/>
    <property type="project" value="InterPro"/>
</dbReference>
<proteinExistence type="inferred from homology"/>
<evidence type="ECO:0000256" key="2">
    <source>
        <dbReference type="SAM" id="MobiDB-lite"/>
    </source>
</evidence>
<dbReference type="InterPro" id="IPR005612">
    <property type="entry name" value="CCAAT-binding_factor"/>
</dbReference>
<accession>A0A6A6VV28</accession>
<organism evidence="4 5">
    <name type="scientific">Pseudovirgaria hyperparasitica</name>
    <dbReference type="NCBI Taxonomy" id="470096"/>
    <lineage>
        <taxon>Eukaryota</taxon>
        <taxon>Fungi</taxon>
        <taxon>Dikarya</taxon>
        <taxon>Ascomycota</taxon>
        <taxon>Pezizomycotina</taxon>
        <taxon>Dothideomycetes</taxon>
        <taxon>Dothideomycetes incertae sedis</taxon>
        <taxon>Acrospermales</taxon>
        <taxon>Acrospermaceae</taxon>
        <taxon>Pseudovirgaria</taxon>
    </lineage>
</organism>
<dbReference type="PANTHER" id="PTHR12455:SF0">
    <property type="entry name" value="NUCLEOLAR COMPLEX PROTEIN 4 HOMOLOG"/>
    <property type="match status" value="1"/>
</dbReference>
<dbReference type="GO" id="GO:0032040">
    <property type="term" value="C:small-subunit processome"/>
    <property type="evidence" value="ECO:0007669"/>
    <property type="project" value="TreeGrafter"/>
</dbReference>
<dbReference type="Pfam" id="PF03914">
    <property type="entry name" value="CBF"/>
    <property type="match status" value="1"/>
</dbReference>
<dbReference type="RefSeq" id="XP_033596534.1">
    <property type="nucleotide sequence ID" value="XM_033742511.1"/>
</dbReference>
<evidence type="ECO:0000259" key="3">
    <source>
        <dbReference type="Pfam" id="PF03914"/>
    </source>
</evidence>
<keyword evidence="5" id="KW-1185">Reference proteome</keyword>
<feature type="domain" description="CCAAT-binding factor" evidence="3">
    <location>
        <begin position="323"/>
        <end position="480"/>
    </location>
</feature>
<dbReference type="Proteomes" id="UP000799437">
    <property type="component" value="Unassembled WGS sequence"/>
</dbReference>
<feature type="region of interest" description="Disordered" evidence="2">
    <location>
        <begin position="1"/>
        <end position="43"/>
    </location>
</feature>
<evidence type="ECO:0000313" key="4">
    <source>
        <dbReference type="EMBL" id="KAF2754083.1"/>
    </source>
</evidence>
<evidence type="ECO:0000256" key="1">
    <source>
        <dbReference type="ARBA" id="ARBA00007797"/>
    </source>
</evidence>
<dbReference type="GO" id="GO:0030692">
    <property type="term" value="C:Noc4p-Nop14p complex"/>
    <property type="evidence" value="ECO:0007669"/>
    <property type="project" value="TreeGrafter"/>
</dbReference>
<dbReference type="PANTHER" id="PTHR12455">
    <property type="entry name" value="NUCLEOLAR COMPLEX PROTEIN 4"/>
    <property type="match status" value="1"/>
</dbReference>
<dbReference type="AlphaFoldDB" id="A0A6A6VV28"/>
<gene>
    <name evidence="4" type="ORF">EJ05DRAFT_456884</name>
</gene>
<dbReference type="GeneID" id="54483565"/>
<reference evidence="4" key="1">
    <citation type="journal article" date="2020" name="Stud. Mycol.">
        <title>101 Dothideomycetes genomes: a test case for predicting lifestyles and emergence of pathogens.</title>
        <authorList>
            <person name="Haridas S."/>
            <person name="Albert R."/>
            <person name="Binder M."/>
            <person name="Bloem J."/>
            <person name="Labutti K."/>
            <person name="Salamov A."/>
            <person name="Andreopoulos B."/>
            <person name="Baker S."/>
            <person name="Barry K."/>
            <person name="Bills G."/>
            <person name="Bluhm B."/>
            <person name="Cannon C."/>
            <person name="Castanera R."/>
            <person name="Culley D."/>
            <person name="Daum C."/>
            <person name="Ezra D."/>
            <person name="Gonzalez J."/>
            <person name="Henrissat B."/>
            <person name="Kuo A."/>
            <person name="Liang C."/>
            <person name="Lipzen A."/>
            <person name="Lutzoni F."/>
            <person name="Magnuson J."/>
            <person name="Mondo S."/>
            <person name="Nolan M."/>
            <person name="Ohm R."/>
            <person name="Pangilinan J."/>
            <person name="Park H.-J."/>
            <person name="Ramirez L."/>
            <person name="Alfaro M."/>
            <person name="Sun H."/>
            <person name="Tritt A."/>
            <person name="Yoshinaga Y."/>
            <person name="Zwiers L.-H."/>
            <person name="Turgeon B."/>
            <person name="Goodwin S."/>
            <person name="Spatafora J."/>
            <person name="Crous P."/>
            <person name="Grigoriev I."/>
        </authorList>
    </citation>
    <scope>NUCLEOTIDE SEQUENCE</scope>
    <source>
        <strain evidence="4">CBS 121739</strain>
    </source>
</reference>
<dbReference type="OrthoDB" id="10263185at2759"/>